<evidence type="ECO:0000259" key="10">
    <source>
        <dbReference type="Pfam" id="PF16916"/>
    </source>
</evidence>
<evidence type="ECO:0000256" key="6">
    <source>
        <dbReference type="ARBA" id="ARBA00023136"/>
    </source>
</evidence>
<evidence type="ECO:0000313" key="11">
    <source>
        <dbReference type="EMBL" id="NGN83668.1"/>
    </source>
</evidence>
<dbReference type="Gene3D" id="3.30.70.1350">
    <property type="entry name" value="Cation efflux protein, cytoplasmic domain"/>
    <property type="match status" value="1"/>
</dbReference>
<comment type="subcellular location">
    <subcellularLocation>
        <location evidence="1">Membrane</location>
        <topology evidence="1">Multi-pass membrane protein</topology>
    </subcellularLocation>
</comment>
<name>A0ABX0D9U9_9MICC</name>
<comment type="similarity">
    <text evidence="2">Belongs to the cation diffusion facilitator (CDF) transporter (TC 2.A.4) family.</text>
</comment>
<keyword evidence="4 8" id="KW-0812">Transmembrane</keyword>
<organism evidence="11 12">
    <name type="scientific">Arthrobacter silviterrae</name>
    <dbReference type="NCBI Taxonomy" id="2026658"/>
    <lineage>
        <taxon>Bacteria</taxon>
        <taxon>Bacillati</taxon>
        <taxon>Actinomycetota</taxon>
        <taxon>Actinomycetes</taxon>
        <taxon>Micrococcales</taxon>
        <taxon>Micrococcaceae</taxon>
        <taxon>Arthrobacter</taxon>
    </lineage>
</organism>
<dbReference type="InterPro" id="IPR036837">
    <property type="entry name" value="Cation_efflux_CTD_sf"/>
</dbReference>
<dbReference type="PANTHER" id="PTHR43840">
    <property type="entry name" value="MITOCHONDRIAL METAL TRANSPORTER 1-RELATED"/>
    <property type="match status" value="1"/>
</dbReference>
<protein>
    <submittedName>
        <fullName evidence="11">Cation transporter</fullName>
    </submittedName>
</protein>
<reference evidence="11 12" key="1">
    <citation type="submission" date="2020-02" db="EMBL/GenBank/DDBJ databases">
        <title>Genome sequence of the type strain DSM 27180 of Arthrobacter silviterrae.</title>
        <authorList>
            <person name="Gao J."/>
            <person name="Sun J."/>
        </authorList>
    </citation>
    <scope>NUCLEOTIDE SEQUENCE [LARGE SCALE GENOMIC DNA]</scope>
    <source>
        <strain evidence="11 12">DSM 27180</strain>
    </source>
</reference>
<evidence type="ECO:0000259" key="9">
    <source>
        <dbReference type="Pfam" id="PF01545"/>
    </source>
</evidence>
<dbReference type="Pfam" id="PF01545">
    <property type="entry name" value="Cation_efflux"/>
    <property type="match status" value="1"/>
</dbReference>
<evidence type="ECO:0000256" key="3">
    <source>
        <dbReference type="ARBA" id="ARBA00022448"/>
    </source>
</evidence>
<feature type="transmembrane region" description="Helical" evidence="8">
    <location>
        <begin position="105"/>
        <end position="129"/>
    </location>
</feature>
<feature type="transmembrane region" description="Helical" evidence="8">
    <location>
        <begin position="172"/>
        <end position="190"/>
    </location>
</feature>
<feature type="domain" description="Cation efflux protein cytoplasmic" evidence="10">
    <location>
        <begin position="299"/>
        <end position="369"/>
    </location>
</feature>
<dbReference type="PANTHER" id="PTHR43840:SF15">
    <property type="entry name" value="MITOCHONDRIAL METAL TRANSPORTER 1-RELATED"/>
    <property type="match status" value="1"/>
</dbReference>
<keyword evidence="3" id="KW-0813">Transport</keyword>
<dbReference type="InterPro" id="IPR058533">
    <property type="entry name" value="Cation_efflux_TM"/>
</dbReference>
<comment type="caution">
    <text evidence="11">The sequence shown here is derived from an EMBL/GenBank/DDBJ whole genome shotgun (WGS) entry which is preliminary data.</text>
</comment>
<dbReference type="InterPro" id="IPR027470">
    <property type="entry name" value="Cation_efflux_CTD"/>
</dbReference>
<dbReference type="InterPro" id="IPR002524">
    <property type="entry name" value="Cation_efflux"/>
</dbReference>
<dbReference type="Proteomes" id="UP000479226">
    <property type="component" value="Unassembled WGS sequence"/>
</dbReference>
<feature type="transmembrane region" description="Helical" evidence="8">
    <location>
        <begin position="202"/>
        <end position="224"/>
    </location>
</feature>
<keyword evidence="6 8" id="KW-0472">Membrane</keyword>
<feature type="transmembrane region" description="Helical" evidence="8">
    <location>
        <begin position="244"/>
        <end position="263"/>
    </location>
</feature>
<dbReference type="EMBL" id="JAAKZI010000013">
    <property type="protein sequence ID" value="NGN83668.1"/>
    <property type="molecule type" value="Genomic_DNA"/>
</dbReference>
<evidence type="ECO:0000256" key="7">
    <source>
        <dbReference type="SAM" id="MobiDB-lite"/>
    </source>
</evidence>
<dbReference type="RefSeq" id="WP_165181830.1">
    <property type="nucleotide sequence ID" value="NZ_JAAKZI010000013.1"/>
</dbReference>
<accession>A0ABX0D9U9</accession>
<evidence type="ECO:0000256" key="8">
    <source>
        <dbReference type="SAM" id="Phobius"/>
    </source>
</evidence>
<dbReference type="Pfam" id="PF16916">
    <property type="entry name" value="ZT_dimer"/>
    <property type="match status" value="1"/>
</dbReference>
<keyword evidence="5 8" id="KW-1133">Transmembrane helix</keyword>
<dbReference type="InterPro" id="IPR027469">
    <property type="entry name" value="Cation_efflux_TMD_sf"/>
</dbReference>
<evidence type="ECO:0000256" key="5">
    <source>
        <dbReference type="ARBA" id="ARBA00022989"/>
    </source>
</evidence>
<sequence length="377" mass="40505">MNATSHTDQHDGGHHGHAHTPGHDGEPGHDHDHHDDGEHGHGHHDDHDHDHDHGHDHDDHDHAHHTGLKGWLFELFVPHTHDSADSIDDALESSVQGVRALKISLFLLLGTTVLQFLVVLVSGSVALLADTIHNFSDALTALPLWIAFILGRRAANRRFTYGYGRAEDLAGLFIVAVVALSAVVAAWQSIDRLFHPQQLHNLWWVLAAGLIGFAGNEAVAVYRIRVGRQIGSAALVADGVHARIDGFTSLAVVLGAGGVMLGFPLADPIVGLLISAAIIVLLWGTVKSIGRRLMDGIEPDLVARAEKAIEGTPGVLAVDRLQLRWVGHRLQGAATVVVPDAPLSAVQETVHAARHSLAHALPKLDDMTITPIHRPGH</sequence>
<feature type="transmembrane region" description="Helical" evidence="8">
    <location>
        <begin position="135"/>
        <end position="151"/>
    </location>
</feature>
<dbReference type="SUPFAM" id="SSF161111">
    <property type="entry name" value="Cation efflux protein transmembrane domain-like"/>
    <property type="match status" value="1"/>
</dbReference>
<gene>
    <name evidence="11" type="ORF">G6N77_09390</name>
</gene>
<keyword evidence="12" id="KW-1185">Reference proteome</keyword>
<feature type="region of interest" description="Disordered" evidence="7">
    <location>
        <begin position="1"/>
        <end position="61"/>
    </location>
</feature>
<evidence type="ECO:0000313" key="12">
    <source>
        <dbReference type="Proteomes" id="UP000479226"/>
    </source>
</evidence>
<proteinExistence type="inferred from homology"/>
<evidence type="ECO:0000256" key="2">
    <source>
        <dbReference type="ARBA" id="ARBA00008114"/>
    </source>
</evidence>
<feature type="transmembrane region" description="Helical" evidence="8">
    <location>
        <begin position="269"/>
        <end position="286"/>
    </location>
</feature>
<dbReference type="SUPFAM" id="SSF160240">
    <property type="entry name" value="Cation efflux protein cytoplasmic domain-like"/>
    <property type="match status" value="1"/>
</dbReference>
<evidence type="ECO:0000256" key="4">
    <source>
        <dbReference type="ARBA" id="ARBA00022692"/>
    </source>
</evidence>
<feature type="compositionally biased region" description="Basic and acidic residues" evidence="7">
    <location>
        <begin position="21"/>
        <end position="61"/>
    </location>
</feature>
<dbReference type="NCBIfam" id="TIGR01297">
    <property type="entry name" value="CDF"/>
    <property type="match status" value="1"/>
</dbReference>
<feature type="domain" description="Cation efflux protein transmembrane" evidence="9">
    <location>
        <begin position="101"/>
        <end position="294"/>
    </location>
</feature>
<evidence type="ECO:0000256" key="1">
    <source>
        <dbReference type="ARBA" id="ARBA00004141"/>
    </source>
</evidence>
<dbReference type="InterPro" id="IPR050291">
    <property type="entry name" value="CDF_Transporter"/>
</dbReference>
<dbReference type="Gene3D" id="1.20.1510.10">
    <property type="entry name" value="Cation efflux protein transmembrane domain"/>
    <property type="match status" value="1"/>
</dbReference>